<evidence type="ECO:0000313" key="1">
    <source>
        <dbReference type="EMBL" id="KAJ7552826.1"/>
    </source>
</evidence>
<evidence type="ECO:0000313" key="2">
    <source>
        <dbReference type="Proteomes" id="UP001162992"/>
    </source>
</evidence>
<name>A0ACC2DF06_DIPCM</name>
<dbReference type="EMBL" id="CM055097">
    <property type="protein sequence ID" value="KAJ7552826.1"/>
    <property type="molecule type" value="Genomic_DNA"/>
</dbReference>
<protein>
    <submittedName>
        <fullName evidence="1">Uncharacterized protein</fullName>
    </submittedName>
</protein>
<organism evidence="1 2">
    <name type="scientific">Diphasiastrum complanatum</name>
    <name type="common">Issler's clubmoss</name>
    <name type="synonym">Lycopodium complanatum</name>
    <dbReference type="NCBI Taxonomy" id="34168"/>
    <lineage>
        <taxon>Eukaryota</taxon>
        <taxon>Viridiplantae</taxon>
        <taxon>Streptophyta</taxon>
        <taxon>Embryophyta</taxon>
        <taxon>Tracheophyta</taxon>
        <taxon>Lycopodiopsida</taxon>
        <taxon>Lycopodiales</taxon>
        <taxon>Lycopodiaceae</taxon>
        <taxon>Lycopodioideae</taxon>
        <taxon>Diphasiastrum</taxon>
    </lineage>
</organism>
<sequence length="572" mass="62754">MASKLVFREVLRRSQFEARSRCQFPCPSIGHPPSRHDSGPSWPSCAAAFLAHSRMQFLPYSNDLANDCQEWVSSSQQVQGQVFAVPNPNGRTHDRSASASGSDPFGQPFVQDALKCNLRFGSRFEQDSNEIMQSWKGFEAILQRLRSEEEEDPAYHKLGMHRGGQKLEPNIYFVQNSLKTEAAVGSRFGSEAEFHVSMEKEAAKWTERAVPGGLALGSRKFHVTGQIGGFSGALPLGGGFFGGFRTSQPQLVRYVSSGSTVADGLHEETDSIQAGLFGITDSVTDVVAAASSSSAGLVGEVATAAADSAFPIAALQHLIEAVHLQAGLPWWGSIVVATILVRTMTFPIVVYQMRATARLSLLRPEMEQISKAIKDSGYDPQVAEENQKRLKNLFKKHNTSPFTPLLGGFVQAPIFMCFFFAISNMAEKVPSFKEGGTLWFTDLSTPDDMYIMPVLTALIFWITVELGAADGMQGQPNLEKMKTFLRALAVLMIPLTMSFPKALFCYWMTSNLFSLVQSTVLKQGAVKKLFGIPDVSHLASKQKTGPQRVATYLHPPKRTKKSSMDGGFEEKK</sequence>
<proteinExistence type="predicted"/>
<dbReference type="Proteomes" id="UP001162992">
    <property type="component" value="Chromosome 6"/>
</dbReference>
<keyword evidence="2" id="KW-1185">Reference proteome</keyword>
<comment type="caution">
    <text evidence="1">The sequence shown here is derived from an EMBL/GenBank/DDBJ whole genome shotgun (WGS) entry which is preliminary data.</text>
</comment>
<reference evidence="2" key="1">
    <citation type="journal article" date="2024" name="Proc. Natl. Acad. Sci. U.S.A.">
        <title>Extraordinary preservation of gene collinearity over three hundred million years revealed in homosporous lycophytes.</title>
        <authorList>
            <person name="Li C."/>
            <person name="Wickell D."/>
            <person name="Kuo L.Y."/>
            <person name="Chen X."/>
            <person name="Nie B."/>
            <person name="Liao X."/>
            <person name="Peng D."/>
            <person name="Ji J."/>
            <person name="Jenkins J."/>
            <person name="Williams M."/>
            <person name="Shu S."/>
            <person name="Plott C."/>
            <person name="Barry K."/>
            <person name="Rajasekar S."/>
            <person name="Grimwood J."/>
            <person name="Han X."/>
            <person name="Sun S."/>
            <person name="Hou Z."/>
            <person name="He W."/>
            <person name="Dai G."/>
            <person name="Sun C."/>
            <person name="Schmutz J."/>
            <person name="Leebens-Mack J.H."/>
            <person name="Li F.W."/>
            <person name="Wang L."/>
        </authorList>
    </citation>
    <scope>NUCLEOTIDE SEQUENCE [LARGE SCALE GENOMIC DNA]</scope>
    <source>
        <strain evidence="2">cv. PW_Plant_1</strain>
    </source>
</reference>
<accession>A0ACC2DF06</accession>
<gene>
    <name evidence="1" type="ORF">O6H91_06G071700</name>
</gene>